<dbReference type="InterPro" id="IPR000509">
    <property type="entry name" value="Ribosomal_eL36"/>
</dbReference>
<protein>
    <recommendedName>
        <fullName evidence="4">60S ribosomal protein L36</fullName>
    </recommendedName>
</protein>
<dbReference type="Gene3D" id="1.10.10.1760">
    <property type="entry name" value="60S ribosomal protein L36"/>
    <property type="match status" value="1"/>
</dbReference>
<dbReference type="PROSITE" id="PS01190">
    <property type="entry name" value="RIBOSOMAL_L36E"/>
    <property type="match status" value="1"/>
</dbReference>
<dbReference type="OMA" id="NKGHKTE"/>
<evidence type="ECO:0000256" key="3">
    <source>
        <dbReference type="ARBA" id="ARBA00023274"/>
    </source>
</evidence>
<dbReference type="InParanoid" id="S2JDH2"/>
<dbReference type="Pfam" id="PF01158">
    <property type="entry name" value="Ribosomal_L36e"/>
    <property type="match status" value="1"/>
</dbReference>
<gene>
    <name evidence="5" type="ORF">HMPREF1544_06679</name>
</gene>
<dbReference type="EMBL" id="KE123987">
    <property type="protein sequence ID" value="EPB86512.1"/>
    <property type="molecule type" value="Genomic_DNA"/>
</dbReference>
<dbReference type="InterPro" id="IPR038097">
    <property type="entry name" value="Ribosomal_eL36_sf"/>
</dbReference>
<dbReference type="GO" id="GO:0003735">
    <property type="term" value="F:structural constituent of ribosome"/>
    <property type="evidence" value="ECO:0007669"/>
    <property type="project" value="InterPro"/>
</dbReference>
<keyword evidence="2 4" id="KW-0689">Ribosomal protein</keyword>
<reference evidence="6" key="1">
    <citation type="submission" date="2013-05" db="EMBL/GenBank/DDBJ databases">
        <title>The Genome sequence of Mucor circinelloides f. circinelloides 1006PhL.</title>
        <authorList>
            <consortium name="The Broad Institute Genomics Platform"/>
            <person name="Cuomo C."/>
            <person name="Earl A."/>
            <person name="Findley K."/>
            <person name="Lee S.C."/>
            <person name="Walker B."/>
            <person name="Young S."/>
            <person name="Zeng Q."/>
            <person name="Gargeya S."/>
            <person name="Fitzgerald M."/>
            <person name="Haas B."/>
            <person name="Abouelleil A."/>
            <person name="Allen A.W."/>
            <person name="Alvarado L."/>
            <person name="Arachchi H.M."/>
            <person name="Berlin A.M."/>
            <person name="Chapman S.B."/>
            <person name="Gainer-Dewar J."/>
            <person name="Goldberg J."/>
            <person name="Griggs A."/>
            <person name="Gujja S."/>
            <person name="Hansen M."/>
            <person name="Howarth C."/>
            <person name="Imamovic A."/>
            <person name="Ireland A."/>
            <person name="Larimer J."/>
            <person name="McCowan C."/>
            <person name="Murphy C."/>
            <person name="Pearson M."/>
            <person name="Poon T.W."/>
            <person name="Priest M."/>
            <person name="Roberts A."/>
            <person name="Saif S."/>
            <person name="Shea T."/>
            <person name="Sisk P."/>
            <person name="Sykes S."/>
            <person name="Wortman J."/>
            <person name="Nusbaum C."/>
            <person name="Birren B."/>
        </authorList>
    </citation>
    <scope>NUCLEOTIDE SEQUENCE [LARGE SCALE GENOMIC DNA]</scope>
    <source>
        <strain evidence="6">1006PhL</strain>
    </source>
</reference>
<dbReference type="PANTHER" id="PTHR10114">
    <property type="entry name" value="60S RIBOSOMAL PROTEIN L36"/>
    <property type="match status" value="1"/>
</dbReference>
<evidence type="ECO:0000256" key="4">
    <source>
        <dbReference type="RuleBase" id="RU000665"/>
    </source>
</evidence>
<accession>S2JDH2</accession>
<keyword evidence="3 4" id="KW-0687">Ribonucleoprotein</keyword>
<dbReference type="GO" id="GO:0006412">
    <property type="term" value="P:translation"/>
    <property type="evidence" value="ECO:0007669"/>
    <property type="project" value="InterPro"/>
</dbReference>
<dbReference type="eggNOG" id="KOG3452">
    <property type="taxonomic scope" value="Eukaryota"/>
</dbReference>
<proteinExistence type="inferred from homology"/>
<dbReference type="AlphaFoldDB" id="S2JDH2"/>
<organism evidence="5 6">
    <name type="scientific">Mucor circinelloides f. circinelloides (strain 1006PhL)</name>
    <name type="common">Mucormycosis agent</name>
    <name type="synonym">Calyptromyces circinelloides</name>
    <dbReference type="NCBI Taxonomy" id="1220926"/>
    <lineage>
        <taxon>Eukaryota</taxon>
        <taxon>Fungi</taxon>
        <taxon>Fungi incertae sedis</taxon>
        <taxon>Mucoromycota</taxon>
        <taxon>Mucoromycotina</taxon>
        <taxon>Mucoromycetes</taxon>
        <taxon>Mucorales</taxon>
        <taxon>Mucorineae</taxon>
        <taxon>Mucoraceae</taxon>
        <taxon>Mucor</taxon>
    </lineage>
</organism>
<sequence>MAASGIAVGINKGHIVTRRVLKAKPSNKIGVASKRATFVRSIVREVSGYAPYERRVMELIKNSRDKRARKLCKAKLGTFLRAKKKIEELSGVIASSRRH</sequence>
<evidence type="ECO:0000256" key="2">
    <source>
        <dbReference type="ARBA" id="ARBA00022980"/>
    </source>
</evidence>
<dbReference type="FunCoup" id="S2JDH2">
    <property type="interactions" value="485"/>
</dbReference>
<name>S2JDH2_MUCC1</name>
<keyword evidence="6" id="KW-1185">Reference proteome</keyword>
<dbReference type="STRING" id="1220926.S2JDH2"/>
<dbReference type="GO" id="GO:1990904">
    <property type="term" value="C:ribonucleoprotein complex"/>
    <property type="evidence" value="ECO:0007669"/>
    <property type="project" value="UniProtKB-KW"/>
</dbReference>
<dbReference type="OrthoDB" id="9616667at2759"/>
<dbReference type="GO" id="GO:0005840">
    <property type="term" value="C:ribosome"/>
    <property type="evidence" value="ECO:0007669"/>
    <property type="project" value="UniProtKB-KW"/>
</dbReference>
<dbReference type="FunFam" id="1.10.10.1760:FF:000003">
    <property type="entry name" value="60S ribosomal protein L36"/>
    <property type="match status" value="1"/>
</dbReference>
<dbReference type="Proteomes" id="UP000014254">
    <property type="component" value="Unassembled WGS sequence"/>
</dbReference>
<evidence type="ECO:0000313" key="5">
    <source>
        <dbReference type="EMBL" id="EPB86512.1"/>
    </source>
</evidence>
<evidence type="ECO:0000313" key="6">
    <source>
        <dbReference type="Proteomes" id="UP000014254"/>
    </source>
</evidence>
<evidence type="ECO:0000256" key="1">
    <source>
        <dbReference type="ARBA" id="ARBA00006509"/>
    </source>
</evidence>
<comment type="similarity">
    <text evidence="1 4">Belongs to the eukaryotic ribosomal protein eL36 family.</text>
</comment>
<dbReference type="VEuPathDB" id="FungiDB:HMPREF1544_06679"/>